<dbReference type="AlphaFoldDB" id="A0A140NK00"/>
<sequence length="297" mass="33238">MKTICKSGLLAIAMFAVSACDDFDPMSHKGEFYYSNPTNDNISFKVDNNDYNVLPGQRGIIQLASGKHTLENSQGELFSFMVFDNNNGGIINPNNLVYYTLSEAYVVEGKADRFKPTTYNVTINGHDVNMAVRSANAFVIDANLFKCSYLLGEPFPESITTHDQKLDGNIKSKCFDKAELIEYIANEYGEDLQPNMPGDALHDSINMAFSYELPTADFTDQSVQSIAEELVNLLKQLKETNDTAIHEKLNQQFHQLSIELVKAHANNSASNSVSDNEQYNNFVHQVGELRGYGIWEK</sequence>
<dbReference type="RefSeq" id="WP_014656606.1">
    <property type="nucleotide sequence ID" value="NC_017731.1"/>
</dbReference>
<evidence type="ECO:0000313" key="2">
    <source>
        <dbReference type="EMBL" id="AFH92957.1"/>
    </source>
</evidence>
<keyword evidence="1" id="KW-0732">Signal</keyword>
<dbReference type="PATRIC" id="fig|1157951.4.peg.1071"/>
<organism evidence="2 3">
    <name type="scientific">Providencia stuartii (strain MRSN 2154)</name>
    <dbReference type="NCBI Taxonomy" id="1157951"/>
    <lineage>
        <taxon>Bacteria</taxon>
        <taxon>Pseudomonadati</taxon>
        <taxon>Pseudomonadota</taxon>
        <taxon>Gammaproteobacteria</taxon>
        <taxon>Enterobacterales</taxon>
        <taxon>Morganellaceae</taxon>
        <taxon>Providencia</taxon>
    </lineage>
</organism>
<keyword evidence="2" id="KW-0449">Lipoprotein</keyword>
<accession>A0A140NK00</accession>
<evidence type="ECO:0000256" key="1">
    <source>
        <dbReference type="SAM" id="SignalP"/>
    </source>
</evidence>
<dbReference type="OrthoDB" id="1417373at2"/>
<dbReference type="Proteomes" id="UP000005012">
    <property type="component" value="Chromosome"/>
</dbReference>
<dbReference type="HOGENOM" id="CLU_081569_0_0_6"/>
<gene>
    <name evidence="2" type="ordered locus">S70_05405</name>
</gene>
<feature type="chain" id="PRO_5007303847" evidence="1">
    <location>
        <begin position="20"/>
        <end position="297"/>
    </location>
</feature>
<dbReference type="GeneID" id="93518257"/>
<dbReference type="KEGG" id="psi:S70_05405"/>
<dbReference type="PROSITE" id="PS51257">
    <property type="entry name" value="PROKAR_LIPOPROTEIN"/>
    <property type="match status" value="1"/>
</dbReference>
<reference evidence="2 3" key="1">
    <citation type="journal article" date="2012" name="J. Bacteriol.">
        <title>Complete Genome Sequence of Providencia stuartii Clinical Isolate MRSN 2154.</title>
        <authorList>
            <person name="Clifford R.J."/>
            <person name="Hang J."/>
            <person name="Riley M.C."/>
            <person name="Onmus-Leone F."/>
            <person name="Kuschner R.A."/>
            <person name="Lesho E.P."/>
            <person name="Waterman P.E."/>
        </authorList>
    </citation>
    <scope>NUCLEOTIDE SEQUENCE [LARGE SCALE GENOMIC DNA]</scope>
    <source>
        <strain evidence="2 3">MRSN 2154</strain>
    </source>
</reference>
<evidence type="ECO:0000313" key="3">
    <source>
        <dbReference type="Proteomes" id="UP000005012"/>
    </source>
</evidence>
<feature type="signal peptide" evidence="1">
    <location>
        <begin position="1"/>
        <end position="19"/>
    </location>
</feature>
<reference evidence="3" key="2">
    <citation type="submission" date="2012-04" db="EMBL/GenBank/DDBJ databases">
        <title>Complete genome sequence of Providencia stuartii clinical isolate MRSN 2154.</title>
        <authorList>
            <person name="Clifford R.J."/>
            <person name="Hang J."/>
            <person name="Riley M.C."/>
            <person name="Onmus-Leone F."/>
            <person name="Kuschner R.A."/>
            <person name="Lesho E.P."/>
            <person name="Waterman P.E."/>
        </authorList>
    </citation>
    <scope>NUCLEOTIDE SEQUENCE [LARGE SCALE GENOMIC DNA]</scope>
    <source>
        <strain evidence="3">MRSN 2154</strain>
    </source>
</reference>
<name>A0A140NK00_PROSM</name>
<proteinExistence type="predicted"/>
<protein>
    <submittedName>
        <fullName evidence="2">Lipoprotein</fullName>
    </submittedName>
</protein>
<dbReference type="EMBL" id="CP003488">
    <property type="protein sequence ID" value="AFH92957.1"/>
    <property type="molecule type" value="Genomic_DNA"/>
</dbReference>